<dbReference type="InterPro" id="IPR011024">
    <property type="entry name" value="G_crystallin-like"/>
</dbReference>
<name>A0A1M7FS67_9FIRM</name>
<comment type="function">
    <text evidence="11">Glucosidase involved in the degradation of cellulosic biomass. Active on lichenan.</text>
</comment>
<dbReference type="Pfam" id="PF00150">
    <property type="entry name" value="Cellulase"/>
    <property type="match status" value="1"/>
</dbReference>
<dbReference type="Proteomes" id="UP000184038">
    <property type="component" value="Unassembled WGS sequence"/>
</dbReference>
<dbReference type="GO" id="GO:0071555">
    <property type="term" value="P:cell wall organization"/>
    <property type="evidence" value="ECO:0007669"/>
    <property type="project" value="UniProtKB-KW"/>
</dbReference>
<dbReference type="InterPro" id="IPR001547">
    <property type="entry name" value="Glyco_hydro_5"/>
</dbReference>
<dbReference type="PANTHER" id="PTHR31297">
    <property type="entry name" value="GLUCAN ENDO-1,6-BETA-GLUCOSIDASE B"/>
    <property type="match status" value="1"/>
</dbReference>
<evidence type="ECO:0000256" key="12">
    <source>
        <dbReference type="ARBA" id="ARBA00041260"/>
    </source>
</evidence>
<accession>A0A1M7FS67</accession>
<dbReference type="GO" id="GO:0008422">
    <property type="term" value="F:beta-glucosidase activity"/>
    <property type="evidence" value="ECO:0007669"/>
    <property type="project" value="TreeGrafter"/>
</dbReference>
<evidence type="ECO:0000313" key="16">
    <source>
        <dbReference type="Proteomes" id="UP000184038"/>
    </source>
</evidence>
<proteinExistence type="predicted"/>
<evidence type="ECO:0000259" key="14">
    <source>
        <dbReference type="Pfam" id="PF25490"/>
    </source>
</evidence>
<dbReference type="GO" id="GO:0009251">
    <property type="term" value="P:glucan catabolic process"/>
    <property type="evidence" value="ECO:0007669"/>
    <property type="project" value="TreeGrafter"/>
</dbReference>
<dbReference type="InterPro" id="IPR050386">
    <property type="entry name" value="Glycosyl_hydrolase_5"/>
</dbReference>
<evidence type="ECO:0000256" key="8">
    <source>
        <dbReference type="ARBA" id="ARBA00023180"/>
    </source>
</evidence>
<evidence type="ECO:0000256" key="6">
    <source>
        <dbReference type="ARBA" id="ARBA00022989"/>
    </source>
</evidence>
<dbReference type="Pfam" id="PF25490">
    <property type="entry name" value="DUF7910"/>
    <property type="match status" value="1"/>
</dbReference>
<feature type="domain" description="Glycoside hydrolase family 5" evidence="13">
    <location>
        <begin position="115"/>
        <end position="359"/>
    </location>
</feature>
<organism evidence="15 16">
    <name type="scientific">Anaerosporobacter mobilis DSM 15930</name>
    <dbReference type="NCBI Taxonomy" id="1120996"/>
    <lineage>
        <taxon>Bacteria</taxon>
        <taxon>Bacillati</taxon>
        <taxon>Bacillota</taxon>
        <taxon>Clostridia</taxon>
        <taxon>Lachnospirales</taxon>
        <taxon>Lachnospiraceae</taxon>
        <taxon>Anaerosporobacter</taxon>
    </lineage>
</organism>
<dbReference type="Gene3D" id="2.60.20.10">
    <property type="entry name" value="Crystallins"/>
    <property type="match status" value="1"/>
</dbReference>
<keyword evidence="8" id="KW-0325">Glycoprotein</keyword>
<evidence type="ECO:0000256" key="1">
    <source>
        <dbReference type="ARBA" id="ARBA00004401"/>
    </source>
</evidence>
<sequence>MKKKHFLTKGLSALLSLTITVGLLFTGTALSPTPTVKASVSLTSADFLKTNKTSIKKNYGNGDSVYLRGTNAGGWLVQEHWMNPTNASDQKTMMNTLKNRFGTTVRDELIAVYEDNYWTEQDFDNCAAMGMSVIRLPFTYMNLCDDNGNLKSNAWNRLDWFVNNCSQRGIYVILDLHGAFGSQNGMDHSGEINDGKQLYWNQTNRSKTLWLWEKIAEHFNGNPAIAAYDILNEPGVKAAATTSVQWDFYNEIYNTIRSKDSDHIIIMESCWDANDLPHPSTYGWSNVAYEYHYYPWDHVTSASGQASYTASKVNDIANHNYGVPTFVGEFTCFDVEDAWKNTMSTYNKQGWHWTTWTYKVTGNSSWGIYNHSPSTVDIYNDSAATIRQKWSTVGTNNAWVNTKIYNVIKSYLPGTIDSGNPSGGLLTDGEYYITSIANGGVVCAENSGSDPLIANRESCSGAWETLILQNNSDGTVSFKSAANNKYVCAVIDEENQLLARSQSIGTWEKFKLVSIATGEYAIQAVANNKYIQSDLNKQGKLTATSSSVAGAWEAFKITRVGSSSDLTYDPNAGETGADFYIDANYSGHSTNLKPGKYNYNDMVSKGITNDSISSVKVPKGYKITLYNDADFKGSKKVLLSDASSLGDFNDKTSAIVIEKITYATLGNGDYCITSIQNGKVVCAENNGSNPLVANRDSCSGAWETLYIENNSDGTVSFKSRANGKYVCAVIDEDNQLLPRSSTIGTWEKFYLEKITDTQYAIYSVANCKYVQINQNSKLHAISETVAGAWEAFLVTSVN</sequence>
<dbReference type="SUPFAM" id="SSF51445">
    <property type="entry name" value="(Trans)glycosidases"/>
    <property type="match status" value="1"/>
</dbReference>
<keyword evidence="6" id="KW-1133">Transmembrane helix</keyword>
<dbReference type="EMBL" id="FRCP01000006">
    <property type="protein sequence ID" value="SHM06972.1"/>
    <property type="molecule type" value="Genomic_DNA"/>
</dbReference>
<dbReference type="GO" id="GO:0005886">
    <property type="term" value="C:plasma membrane"/>
    <property type="evidence" value="ECO:0007669"/>
    <property type="project" value="UniProtKB-SubCell"/>
</dbReference>
<keyword evidence="3" id="KW-0812">Transmembrane</keyword>
<dbReference type="InterPro" id="IPR057232">
    <property type="entry name" value="DUF7910"/>
</dbReference>
<dbReference type="CDD" id="cd00257">
    <property type="entry name" value="beta-trefoil_FSCN-like"/>
    <property type="match status" value="2"/>
</dbReference>
<evidence type="ECO:0000313" key="15">
    <source>
        <dbReference type="EMBL" id="SHM06972.1"/>
    </source>
</evidence>
<keyword evidence="10" id="KW-0961">Cell wall biogenesis/degradation</keyword>
<reference evidence="15 16" key="1">
    <citation type="submission" date="2016-11" db="EMBL/GenBank/DDBJ databases">
        <authorList>
            <person name="Jaros S."/>
            <person name="Januszkiewicz K."/>
            <person name="Wedrychowicz H."/>
        </authorList>
    </citation>
    <scope>NUCLEOTIDE SEQUENCE [LARGE SCALE GENOMIC DNA]</scope>
    <source>
        <strain evidence="15 16">DSM 15930</strain>
    </source>
</reference>
<feature type="domain" description="DUF7910" evidence="14">
    <location>
        <begin position="474"/>
        <end position="561"/>
    </location>
</feature>
<dbReference type="PANTHER" id="PTHR31297:SF34">
    <property type="entry name" value="GLUCAN 1,3-BETA-GLUCOSIDASE 2"/>
    <property type="match status" value="1"/>
</dbReference>
<dbReference type="Gene3D" id="2.80.10.50">
    <property type="match status" value="2"/>
</dbReference>
<keyword evidence="9" id="KW-0326">Glycosidase</keyword>
<protein>
    <recommendedName>
        <fullName evidence="12">Exo-1,3-beta-glucanase D</fullName>
    </recommendedName>
</protein>
<keyword evidence="5" id="KW-0735">Signal-anchor</keyword>
<keyword evidence="7" id="KW-0472">Membrane</keyword>
<evidence type="ECO:0000256" key="3">
    <source>
        <dbReference type="ARBA" id="ARBA00022692"/>
    </source>
</evidence>
<evidence type="ECO:0000256" key="11">
    <source>
        <dbReference type="ARBA" id="ARBA00037126"/>
    </source>
</evidence>
<dbReference type="STRING" id="1120996.SAMN02746066_00622"/>
<keyword evidence="4" id="KW-0378">Hydrolase</keyword>
<dbReference type="AlphaFoldDB" id="A0A1M7FS67"/>
<dbReference type="RefSeq" id="WP_073282706.1">
    <property type="nucleotide sequence ID" value="NZ_FRCP01000006.1"/>
</dbReference>
<evidence type="ECO:0000259" key="13">
    <source>
        <dbReference type="Pfam" id="PF00150"/>
    </source>
</evidence>
<dbReference type="InterPro" id="IPR008999">
    <property type="entry name" value="Actin-crosslinking"/>
</dbReference>
<evidence type="ECO:0000256" key="2">
    <source>
        <dbReference type="ARBA" id="ARBA00022475"/>
    </source>
</evidence>
<evidence type="ECO:0000256" key="9">
    <source>
        <dbReference type="ARBA" id="ARBA00023295"/>
    </source>
</evidence>
<dbReference type="SUPFAM" id="SSF50405">
    <property type="entry name" value="Actin-crosslinking proteins"/>
    <property type="match status" value="2"/>
</dbReference>
<evidence type="ECO:0000256" key="5">
    <source>
        <dbReference type="ARBA" id="ARBA00022968"/>
    </source>
</evidence>
<evidence type="ECO:0000256" key="10">
    <source>
        <dbReference type="ARBA" id="ARBA00023316"/>
    </source>
</evidence>
<dbReference type="OrthoDB" id="9800955at2"/>
<evidence type="ECO:0000256" key="4">
    <source>
        <dbReference type="ARBA" id="ARBA00022801"/>
    </source>
</evidence>
<keyword evidence="16" id="KW-1185">Reference proteome</keyword>
<keyword evidence="2" id="KW-1003">Cell membrane</keyword>
<dbReference type="Gene3D" id="3.20.20.80">
    <property type="entry name" value="Glycosidases"/>
    <property type="match status" value="1"/>
</dbReference>
<gene>
    <name evidence="15" type="ORF">SAMN02746066_00622</name>
</gene>
<evidence type="ECO:0000256" key="7">
    <source>
        <dbReference type="ARBA" id="ARBA00023136"/>
    </source>
</evidence>
<comment type="subcellular location">
    <subcellularLocation>
        <location evidence="1">Cell membrane</location>
        <topology evidence="1">Single-pass type II membrane protein</topology>
    </subcellularLocation>
</comment>
<dbReference type="InterPro" id="IPR017853">
    <property type="entry name" value="GH"/>
</dbReference>
<dbReference type="SUPFAM" id="SSF49695">
    <property type="entry name" value="gamma-Crystallin-like"/>
    <property type="match status" value="1"/>
</dbReference>
<dbReference type="GO" id="GO:0009986">
    <property type="term" value="C:cell surface"/>
    <property type="evidence" value="ECO:0007669"/>
    <property type="project" value="TreeGrafter"/>
</dbReference>
<dbReference type="GO" id="GO:0005576">
    <property type="term" value="C:extracellular region"/>
    <property type="evidence" value="ECO:0007669"/>
    <property type="project" value="TreeGrafter"/>
</dbReference>